<keyword evidence="4" id="KW-0963">Cytoplasm</keyword>
<dbReference type="Gene3D" id="3.30.1250.10">
    <property type="entry name" value="Ribosome maturation protein SBDS, N-terminal domain"/>
    <property type="match status" value="1"/>
</dbReference>
<dbReference type="PROSITE" id="PS00028">
    <property type="entry name" value="ZINC_FINGER_C2H2_1"/>
    <property type="match status" value="1"/>
</dbReference>
<reference evidence="10" key="1">
    <citation type="submission" date="2021-01" db="EMBL/GenBank/DDBJ databases">
        <authorList>
            <person name="Corre E."/>
            <person name="Pelletier E."/>
            <person name="Niang G."/>
            <person name="Scheremetjew M."/>
            <person name="Finn R."/>
            <person name="Kale V."/>
            <person name="Holt S."/>
            <person name="Cochrane G."/>
            <person name="Meng A."/>
            <person name="Brown T."/>
            <person name="Cohen L."/>
        </authorList>
    </citation>
    <scope>NUCLEOTIDE SEQUENCE</scope>
    <source>
        <strain evidence="10">CCMP147</strain>
    </source>
</reference>
<dbReference type="InterPro" id="IPR036786">
    <property type="entry name" value="Ribosome_mat_SBDS_N_sf"/>
</dbReference>
<organism evidence="10">
    <name type="scientific">Pseudictyota dubia</name>
    <dbReference type="NCBI Taxonomy" id="2749911"/>
    <lineage>
        <taxon>Eukaryota</taxon>
        <taxon>Sar</taxon>
        <taxon>Stramenopiles</taxon>
        <taxon>Ochrophyta</taxon>
        <taxon>Bacillariophyta</taxon>
        <taxon>Mediophyceae</taxon>
        <taxon>Biddulphiophycidae</taxon>
        <taxon>Eupodiscales</taxon>
        <taxon>Odontellaceae</taxon>
        <taxon>Pseudictyota</taxon>
    </lineage>
</organism>
<dbReference type="InterPro" id="IPR037188">
    <property type="entry name" value="Sdo1/SBDS_central_sf"/>
</dbReference>
<evidence type="ECO:0000256" key="1">
    <source>
        <dbReference type="ARBA" id="ARBA00004123"/>
    </source>
</evidence>
<evidence type="ECO:0000313" key="10">
    <source>
        <dbReference type="EMBL" id="CAD8314821.1"/>
    </source>
</evidence>
<dbReference type="SUPFAM" id="SSF89895">
    <property type="entry name" value="FYSH domain"/>
    <property type="match status" value="1"/>
</dbReference>
<evidence type="ECO:0000256" key="7">
    <source>
        <dbReference type="ARBA" id="ARBA00049708"/>
    </source>
</evidence>
<dbReference type="Gene3D" id="1.10.10.900">
    <property type="entry name" value="SBDS protein C-terminal domain, subdomain 1"/>
    <property type="match status" value="1"/>
</dbReference>
<dbReference type="GO" id="GO:0005634">
    <property type="term" value="C:nucleus"/>
    <property type="evidence" value="ECO:0007669"/>
    <property type="project" value="UniProtKB-SubCell"/>
</dbReference>
<dbReference type="InterPro" id="IPR002140">
    <property type="entry name" value="Sdo1/SBDS"/>
</dbReference>
<protein>
    <recommendedName>
        <fullName evidence="9">C2H2-type domain-containing protein</fullName>
    </recommendedName>
</protein>
<evidence type="ECO:0000256" key="6">
    <source>
        <dbReference type="ARBA" id="ARBA00023242"/>
    </source>
</evidence>
<comment type="similarity">
    <text evidence="3">Belongs to the SDO1/SBDS family.</text>
</comment>
<dbReference type="InterPro" id="IPR039100">
    <property type="entry name" value="Sdo1/SBDS-like"/>
</dbReference>
<evidence type="ECO:0000256" key="2">
    <source>
        <dbReference type="ARBA" id="ARBA00004496"/>
    </source>
</evidence>
<feature type="compositionally biased region" description="Basic and acidic residues" evidence="8">
    <location>
        <begin position="271"/>
        <end position="285"/>
    </location>
</feature>
<feature type="domain" description="C2H2-type" evidence="9">
    <location>
        <begin position="417"/>
        <end position="439"/>
    </location>
</feature>
<feature type="compositionally biased region" description="Acidic residues" evidence="8">
    <location>
        <begin position="187"/>
        <end position="198"/>
    </location>
</feature>
<feature type="region of interest" description="Disordered" evidence="8">
    <location>
        <begin position="268"/>
        <end position="407"/>
    </location>
</feature>
<comment type="subcellular location">
    <subcellularLocation>
        <location evidence="2">Cytoplasm</location>
    </subcellularLocation>
    <subcellularLocation>
        <location evidence="1">Nucleus</location>
    </subcellularLocation>
</comment>
<dbReference type="SUPFAM" id="SSF109728">
    <property type="entry name" value="Hypothetical protein AF0491, middle domain"/>
    <property type="match status" value="1"/>
</dbReference>
<feature type="compositionally biased region" description="Basic residues" evidence="8">
    <location>
        <begin position="340"/>
        <end position="357"/>
    </location>
</feature>
<name>A0A7R9W567_9STRA</name>
<comment type="subunit">
    <text evidence="7">Associates with the 60S ribosomal subunit.</text>
</comment>
<dbReference type="InterPro" id="IPR019783">
    <property type="entry name" value="SDO1/SBDS_N"/>
</dbReference>
<keyword evidence="5" id="KW-0690">Ribosome biogenesis</keyword>
<feature type="compositionally biased region" description="Basic and acidic residues" evidence="8">
    <location>
        <begin position="358"/>
        <end position="383"/>
    </location>
</feature>
<accession>A0A7R9W567</accession>
<dbReference type="GO" id="GO:0042256">
    <property type="term" value="P:cytosolic ribosome assembly"/>
    <property type="evidence" value="ECO:0007669"/>
    <property type="project" value="InterPro"/>
</dbReference>
<evidence type="ECO:0000259" key="9">
    <source>
        <dbReference type="PROSITE" id="PS00028"/>
    </source>
</evidence>
<keyword evidence="6" id="KW-0539">Nucleus</keyword>
<evidence type="ECO:0000256" key="5">
    <source>
        <dbReference type="ARBA" id="ARBA00022517"/>
    </source>
</evidence>
<dbReference type="Pfam" id="PF01172">
    <property type="entry name" value="SBDS_N"/>
    <property type="match status" value="1"/>
</dbReference>
<dbReference type="EMBL" id="HBED01027281">
    <property type="protein sequence ID" value="CAD8314821.1"/>
    <property type="molecule type" value="Transcribed_RNA"/>
</dbReference>
<evidence type="ECO:0000256" key="4">
    <source>
        <dbReference type="ARBA" id="ARBA00022490"/>
    </source>
</evidence>
<dbReference type="PANTHER" id="PTHR10927">
    <property type="entry name" value="RIBOSOME MATURATION PROTEIN SBDS"/>
    <property type="match status" value="1"/>
</dbReference>
<feature type="region of interest" description="Disordered" evidence="8">
    <location>
        <begin position="183"/>
        <end position="202"/>
    </location>
</feature>
<dbReference type="GO" id="GO:0005737">
    <property type="term" value="C:cytoplasm"/>
    <property type="evidence" value="ECO:0007669"/>
    <property type="project" value="UniProtKB-SubCell"/>
</dbReference>
<dbReference type="NCBIfam" id="TIGR00291">
    <property type="entry name" value="RNA_SBDS"/>
    <property type="match status" value="1"/>
</dbReference>
<evidence type="ECO:0000256" key="3">
    <source>
        <dbReference type="ARBA" id="ARBA00007433"/>
    </source>
</evidence>
<dbReference type="InterPro" id="IPR018978">
    <property type="entry name" value="SDO1/SBDS_central"/>
</dbReference>
<sequence>MSRQITQPVNQVRLTNVAVVRMNRHGLRFEVACYRNKIVNYRQGLETDLSEVLQTDRVFTNVSKGQFANSKDLRKAFGTTDEEEVCRIILTKGQEQISDMERSAQLESTQREVAAMVAAKCVDPSSDRPYTINRIRDAMREVGFMVHPTRSVKQQFLDCVRLLRERGTLRIERAKMELMITLTEGDGGGDDGSDEEKEEAQRKLAEAGAIIVGNDPNNNGGGTTLNQRTTIIAHIDPSLYRTIDALSRQNGWRMEILRQCVTQEGDAELGSEVRRKEDRKNREMAQEAEAAQATEEKKGTSDSEDDDEVVAGLAKRMDRSARITSSDDEEVQAEPDRAPNARKKNKKAQKKSKKARRREKEEAAEREARAEAERTRQRQRSERLGLAAGDDDANATSTAVDAESTTAASGNAAAKACNTCGGSFPTPALYRAHFRSDWHRYNVKLKMKGASSVSEREFELCDSDAFFDK</sequence>
<gene>
    <name evidence="10" type="ORF">TDUB1175_LOCUS13610</name>
</gene>
<dbReference type="InterPro" id="IPR013087">
    <property type="entry name" value="Znf_C2H2_type"/>
</dbReference>
<dbReference type="PANTHER" id="PTHR10927:SF1">
    <property type="entry name" value="RIBOSOME MATURATION PROTEIN SBDS"/>
    <property type="match status" value="1"/>
</dbReference>
<proteinExistence type="inferred from homology"/>
<evidence type="ECO:0000256" key="8">
    <source>
        <dbReference type="SAM" id="MobiDB-lite"/>
    </source>
</evidence>
<dbReference type="AlphaFoldDB" id="A0A7R9W567"/>
<dbReference type="Pfam" id="PF09377">
    <property type="entry name" value="SBDS_domain_II"/>
    <property type="match status" value="1"/>
</dbReference>